<comment type="similarity">
    <text evidence="2 11">Belongs to the ABC-2 integral membrane protein family.</text>
</comment>
<feature type="transmembrane region" description="Helical" evidence="11">
    <location>
        <begin position="156"/>
        <end position="180"/>
    </location>
</feature>
<proteinExistence type="inferred from homology"/>
<dbReference type="PRINTS" id="PR00164">
    <property type="entry name" value="ABC2TRNSPORT"/>
</dbReference>
<dbReference type="InterPro" id="IPR013525">
    <property type="entry name" value="ABC2_TM"/>
</dbReference>
<dbReference type="GO" id="GO:0140359">
    <property type="term" value="F:ABC-type transporter activity"/>
    <property type="evidence" value="ECO:0007669"/>
    <property type="project" value="InterPro"/>
</dbReference>
<dbReference type="STRING" id="639004.SAMN04488239_12418"/>
<dbReference type="GO" id="GO:0043190">
    <property type="term" value="C:ATP-binding cassette (ABC) transporter complex"/>
    <property type="evidence" value="ECO:0007669"/>
    <property type="project" value="InterPro"/>
</dbReference>
<feature type="transmembrane region" description="Helical" evidence="11">
    <location>
        <begin position="242"/>
        <end position="261"/>
    </location>
</feature>
<keyword evidence="5" id="KW-0762">Sugar transport</keyword>
<evidence type="ECO:0000256" key="3">
    <source>
        <dbReference type="ARBA" id="ARBA00022448"/>
    </source>
</evidence>
<keyword evidence="14" id="KW-1185">Reference proteome</keyword>
<feature type="transmembrane region" description="Helical" evidence="11">
    <location>
        <begin position="77"/>
        <end position="98"/>
    </location>
</feature>
<evidence type="ECO:0000256" key="11">
    <source>
        <dbReference type="RuleBase" id="RU361157"/>
    </source>
</evidence>
<evidence type="ECO:0000256" key="1">
    <source>
        <dbReference type="ARBA" id="ARBA00004651"/>
    </source>
</evidence>
<evidence type="ECO:0000256" key="2">
    <source>
        <dbReference type="ARBA" id="ARBA00007783"/>
    </source>
</evidence>
<dbReference type="PANTHER" id="PTHR30413:SF10">
    <property type="entry name" value="CAPSULE POLYSACCHARIDE EXPORT INNER-MEMBRANE PROTEIN CTRC"/>
    <property type="match status" value="1"/>
</dbReference>
<dbReference type="PANTHER" id="PTHR30413">
    <property type="entry name" value="INNER MEMBRANE TRANSPORT PERMEASE"/>
    <property type="match status" value="1"/>
</dbReference>
<dbReference type="OrthoDB" id="8479094at2"/>
<keyword evidence="6 11" id="KW-0812">Transmembrane</keyword>
<evidence type="ECO:0000256" key="10">
    <source>
        <dbReference type="ARBA" id="ARBA00023136"/>
    </source>
</evidence>
<dbReference type="Proteomes" id="UP000199628">
    <property type="component" value="Unassembled WGS sequence"/>
</dbReference>
<evidence type="ECO:0000256" key="8">
    <source>
        <dbReference type="ARBA" id="ARBA00022989"/>
    </source>
</evidence>
<accession>A0A1G7E783</accession>
<keyword evidence="8 11" id="KW-1133">Transmembrane helix</keyword>
<keyword evidence="3 11" id="KW-0813">Transport</keyword>
<dbReference type="EMBL" id="FMZV01000024">
    <property type="protein sequence ID" value="SDE59578.1"/>
    <property type="molecule type" value="Genomic_DNA"/>
</dbReference>
<name>A0A1G7E783_9RHOB</name>
<protein>
    <recommendedName>
        <fullName evidence="11">Transport permease protein</fullName>
    </recommendedName>
</protein>
<feature type="transmembrane region" description="Helical" evidence="11">
    <location>
        <begin position="186"/>
        <end position="205"/>
    </location>
</feature>
<dbReference type="GO" id="GO:0015774">
    <property type="term" value="P:polysaccharide transport"/>
    <property type="evidence" value="ECO:0007669"/>
    <property type="project" value="UniProtKB-KW"/>
</dbReference>
<dbReference type="InterPro" id="IPR000412">
    <property type="entry name" value="ABC_2_transport"/>
</dbReference>
<reference evidence="14" key="1">
    <citation type="submission" date="2016-10" db="EMBL/GenBank/DDBJ databases">
        <authorList>
            <person name="Varghese N."/>
            <person name="Submissions S."/>
        </authorList>
    </citation>
    <scope>NUCLEOTIDE SEQUENCE [LARGE SCALE GENOMIC DNA]</scope>
    <source>
        <strain evidence="14">CGMCC 1.9108</strain>
    </source>
</reference>
<gene>
    <name evidence="13" type="ORF">SAMN04488239_12418</name>
</gene>
<dbReference type="AlphaFoldDB" id="A0A1G7E783"/>
<keyword evidence="9" id="KW-0625">Polysaccharide transport</keyword>
<evidence type="ECO:0000313" key="13">
    <source>
        <dbReference type="EMBL" id="SDE59578.1"/>
    </source>
</evidence>
<keyword evidence="10 11" id="KW-0472">Membrane</keyword>
<feature type="domain" description="ABC transmembrane type-2" evidence="12">
    <location>
        <begin position="43"/>
        <end position="264"/>
    </location>
</feature>
<dbReference type="PROSITE" id="PS51012">
    <property type="entry name" value="ABC_TM2"/>
    <property type="match status" value="1"/>
</dbReference>
<dbReference type="GO" id="GO:0015920">
    <property type="term" value="P:lipopolysaccharide transport"/>
    <property type="evidence" value="ECO:0007669"/>
    <property type="project" value="TreeGrafter"/>
</dbReference>
<evidence type="ECO:0000256" key="9">
    <source>
        <dbReference type="ARBA" id="ARBA00023047"/>
    </source>
</evidence>
<evidence type="ECO:0000259" key="12">
    <source>
        <dbReference type="PROSITE" id="PS51012"/>
    </source>
</evidence>
<evidence type="ECO:0000256" key="6">
    <source>
        <dbReference type="ARBA" id="ARBA00022692"/>
    </source>
</evidence>
<keyword evidence="7" id="KW-0972">Capsule biogenesis/degradation</keyword>
<evidence type="ECO:0000256" key="7">
    <source>
        <dbReference type="ARBA" id="ARBA00022903"/>
    </source>
</evidence>
<sequence>MTPDLPSDLPRGRVRPNRRFATVRTVMALMLREMSTRYGRSPGGYLWAVLEPLGAILILGLAFSLIMRTPQLGNSFILFYATAYLPFNLYQSLSLLVARSITFSKPLLKYPAVTWVDAILARFLLNLLTGVLVTYLLLTGILAVSDTRTVIELGPVVEAMALAALLGLGLGVLNCLLIGMIHVWDLVWSMATRPLFLASGIFFLYEDLPQFAQDILWFNPLIHISALSRSGFYPMYSPQYVSVPYVLFFSLIPLVLGLLLLSRYHRDILNA</sequence>
<evidence type="ECO:0000256" key="5">
    <source>
        <dbReference type="ARBA" id="ARBA00022597"/>
    </source>
</evidence>
<dbReference type="RefSeq" id="WP_093037334.1">
    <property type="nucleotide sequence ID" value="NZ_FMZV01000024.1"/>
</dbReference>
<dbReference type="Pfam" id="PF01061">
    <property type="entry name" value="ABC2_membrane"/>
    <property type="match status" value="1"/>
</dbReference>
<feature type="transmembrane region" description="Helical" evidence="11">
    <location>
        <begin position="118"/>
        <end position="144"/>
    </location>
</feature>
<dbReference type="InterPro" id="IPR047817">
    <property type="entry name" value="ABC2_TM_bact-type"/>
</dbReference>
<feature type="transmembrane region" description="Helical" evidence="11">
    <location>
        <begin position="44"/>
        <end position="65"/>
    </location>
</feature>
<evidence type="ECO:0000313" key="14">
    <source>
        <dbReference type="Proteomes" id="UP000199628"/>
    </source>
</evidence>
<comment type="subcellular location">
    <subcellularLocation>
        <location evidence="11">Cell inner membrane</location>
        <topology evidence="11">Multi-pass membrane protein</topology>
    </subcellularLocation>
    <subcellularLocation>
        <location evidence="1">Cell membrane</location>
        <topology evidence="1">Multi-pass membrane protein</topology>
    </subcellularLocation>
</comment>
<organism evidence="13 14">
    <name type="scientific">Ruegeria marina</name>
    <dbReference type="NCBI Taxonomy" id="639004"/>
    <lineage>
        <taxon>Bacteria</taxon>
        <taxon>Pseudomonadati</taxon>
        <taxon>Pseudomonadota</taxon>
        <taxon>Alphaproteobacteria</taxon>
        <taxon>Rhodobacterales</taxon>
        <taxon>Roseobacteraceae</taxon>
        <taxon>Ruegeria</taxon>
    </lineage>
</organism>
<keyword evidence="4 11" id="KW-1003">Cell membrane</keyword>
<evidence type="ECO:0000256" key="4">
    <source>
        <dbReference type="ARBA" id="ARBA00022475"/>
    </source>
</evidence>